<dbReference type="InterPro" id="IPR014710">
    <property type="entry name" value="RmlC-like_jellyroll"/>
</dbReference>
<dbReference type="Gene3D" id="2.60.120.10">
    <property type="entry name" value="Jelly Rolls"/>
    <property type="match status" value="1"/>
</dbReference>
<evidence type="ECO:0000313" key="3">
    <source>
        <dbReference type="Proteomes" id="UP000807469"/>
    </source>
</evidence>
<keyword evidence="3" id="KW-1185">Reference proteome</keyword>
<proteinExistence type="predicted"/>
<dbReference type="SUPFAM" id="SSF51182">
    <property type="entry name" value="RmlC-like cupins"/>
    <property type="match status" value="1"/>
</dbReference>
<protein>
    <recommendedName>
        <fullName evidence="1">Cupin type-2 domain-containing protein</fullName>
    </recommendedName>
</protein>
<feature type="domain" description="Cupin type-2" evidence="1">
    <location>
        <begin position="49"/>
        <end position="98"/>
    </location>
</feature>
<organism evidence="2 3">
    <name type="scientific">Pholiota conissans</name>
    <dbReference type="NCBI Taxonomy" id="109636"/>
    <lineage>
        <taxon>Eukaryota</taxon>
        <taxon>Fungi</taxon>
        <taxon>Dikarya</taxon>
        <taxon>Basidiomycota</taxon>
        <taxon>Agaricomycotina</taxon>
        <taxon>Agaricomycetes</taxon>
        <taxon>Agaricomycetidae</taxon>
        <taxon>Agaricales</taxon>
        <taxon>Agaricineae</taxon>
        <taxon>Strophariaceae</taxon>
        <taxon>Pholiota</taxon>
    </lineage>
</organism>
<dbReference type="OrthoDB" id="504210at2759"/>
<accession>A0A9P5YJF4</accession>
<evidence type="ECO:0000259" key="1">
    <source>
        <dbReference type="Pfam" id="PF07883"/>
    </source>
</evidence>
<dbReference type="EMBL" id="MU155796">
    <property type="protein sequence ID" value="KAF9470957.1"/>
    <property type="molecule type" value="Genomic_DNA"/>
</dbReference>
<dbReference type="Proteomes" id="UP000807469">
    <property type="component" value="Unassembled WGS sequence"/>
</dbReference>
<sequence>MAQRSESTLNTDSLPETIEVGNGLTMTFRSSPTLVVLHATGAPGAERFVVPPHWHPNHGEYHRVLKGRLAITRGGVTQVVTPDDGELYTPAGVVHSMEGFEGEELILEERTDPVDPDKETLFRNMFPDGKVEANPLKVMQMFYQHGDSYPALPGGVHFLEKALVYVLGGCLAPALGYRPKFKNLKSG</sequence>
<evidence type="ECO:0000313" key="2">
    <source>
        <dbReference type="EMBL" id="KAF9470957.1"/>
    </source>
</evidence>
<reference evidence="2" key="1">
    <citation type="submission" date="2020-11" db="EMBL/GenBank/DDBJ databases">
        <authorList>
            <consortium name="DOE Joint Genome Institute"/>
            <person name="Ahrendt S."/>
            <person name="Riley R."/>
            <person name="Andreopoulos W."/>
            <person name="Labutti K."/>
            <person name="Pangilinan J."/>
            <person name="Ruiz-Duenas F.J."/>
            <person name="Barrasa J.M."/>
            <person name="Sanchez-Garcia M."/>
            <person name="Camarero S."/>
            <person name="Miyauchi S."/>
            <person name="Serrano A."/>
            <person name="Linde D."/>
            <person name="Babiker R."/>
            <person name="Drula E."/>
            <person name="Ayuso-Fernandez I."/>
            <person name="Pacheco R."/>
            <person name="Padilla G."/>
            <person name="Ferreira P."/>
            <person name="Barriuso J."/>
            <person name="Kellner H."/>
            <person name="Castanera R."/>
            <person name="Alfaro M."/>
            <person name="Ramirez L."/>
            <person name="Pisabarro A.G."/>
            <person name="Kuo A."/>
            <person name="Tritt A."/>
            <person name="Lipzen A."/>
            <person name="He G."/>
            <person name="Yan M."/>
            <person name="Ng V."/>
            <person name="Cullen D."/>
            <person name="Martin F."/>
            <person name="Rosso M.-N."/>
            <person name="Henrissat B."/>
            <person name="Hibbett D."/>
            <person name="Martinez A.T."/>
            <person name="Grigoriev I.V."/>
        </authorList>
    </citation>
    <scope>NUCLEOTIDE SEQUENCE</scope>
    <source>
        <strain evidence="2">CIRM-BRFM 674</strain>
    </source>
</reference>
<comment type="caution">
    <text evidence="2">The sequence shown here is derived from an EMBL/GenBank/DDBJ whole genome shotgun (WGS) entry which is preliminary data.</text>
</comment>
<dbReference type="InterPro" id="IPR013096">
    <property type="entry name" value="Cupin_2"/>
</dbReference>
<dbReference type="AlphaFoldDB" id="A0A9P5YJF4"/>
<gene>
    <name evidence="2" type="ORF">BDN70DRAFT_617324</name>
</gene>
<name>A0A9P5YJF4_9AGAR</name>
<dbReference type="InterPro" id="IPR011051">
    <property type="entry name" value="RmlC_Cupin_sf"/>
</dbReference>
<dbReference type="Pfam" id="PF07883">
    <property type="entry name" value="Cupin_2"/>
    <property type="match status" value="1"/>
</dbReference>